<dbReference type="AlphaFoldDB" id="A0A1Q5T8F5"/>
<evidence type="ECO:0000313" key="9">
    <source>
        <dbReference type="EMBL" id="OKO96514.1"/>
    </source>
</evidence>
<reference evidence="9 10" key="1">
    <citation type="submission" date="2016-10" db="EMBL/GenBank/DDBJ databases">
        <title>Genome sequence of the ascomycete fungus Penicillium subrubescens.</title>
        <authorList>
            <person name="De Vries R.P."/>
            <person name="Peng M."/>
            <person name="Dilokpimol A."/>
            <person name="Hilden K."/>
            <person name="Makela M.R."/>
            <person name="Grigoriev I."/>
            <person name="Riley R."/>
            <person name="Granchi Z."/>
        </authorList>
    </citation>
    <scope>NUCLEOTIDE SEQUENCE [LARGE SCALE GENOMIC DNA]</scope>
    <source>
        <strain evidence="9 10">CBS 132785</strain>
    </source>
</reference>
<feature type="transmembrane region" description="Helical" evidence="6">
    <location>
        <begin position="117"/>
        <end position="140"/>
    </location>
</feature>
<dbReference type="Proteomes" id="UP000186955">
    <property type="component" value="Unassembled WGS sequence"/>
</dbReference>
<feature type="signal peptide" evidence="7">
    <location>
        <begin position="1"/>
        <end position="21"/>
    </location>
</feature>
<keyword evidence="2 6" id="KW-0812">Transmembrane</keyword>
<keyword evidence="7" id="KW-0732">Signal</keyword>
<protein>
    <recommendedName>
        <fullName evidence="8">Rhodopsin domain-containing protein</fullName>
    </recommendedName>
</protein>
<accession>A0A1Q5T8F5</accession>
<name>A0A1Q5T8F5_9EURO</name>
<evidence type="ECO:0000256" key="2">
    <source>
        <dbReference type="ARBA" id="ARBA00022692"/>
    </source>
</evidence>
<evidence type="ECO:0000256" key="1">
    <source>
        <dbReference type="ARBA" id="ARBA00004141"/>
    </source>
</evidence>
<dbReference type="PANTHER" id="PTHR33048">
    <property type="entry name" value="PTH11-LIKE INTEGRAL MEMBRANE PROTEIN (AFU_ORTHOLOGUE AFUA_5G11245)"/>
    <property type="match status" value="1"/>
</dbReference>
<evidence type="ECO:0000256" key="5">
    <source>
        <dbReference type="ARBA" id="ARBA00038359"/>
    </source>
</evidence>
<evidence type="ECO:0000259" key="8">
    <source>
        <dbReference type="Pfam" id="PF20684"/>
    </source>
</evidence>
<evidence type="ECO:0000256" key="7">
    <source>
        <dbReference type="SAM" id="SignalP"/>
    </source>
</evidence>
<evidence type="ECO:0000256" key="3">
    <source>
        <dbReference type="ARBA" id="ARBA00022989"/>
    </source>
</evidence>
<comment type="subcellular location">
    <subcellularLocation>
        <location evidence="1">Membrane</location>
        <topology evidence="1">Multi-pass membrane protein</topology>
    </subcellularLocation>
</comment>
<evidence type="ECO:0000256" key="4">
    <source>
        <dbReference type="ARBA" id="ARBA00023136"/>
    </source>
</evidence>
<keyword evidence="3 6" id="KW-1133">Transmembrane helix</keyword>
<feature type="transmembrane region" description="Helical" evidence="6">
    <location>
        <begin position="45"/>
        <end position="63"/>
    </location>
</feature>
<dbReference type="InterPro" id="IPR049326">
    <property type="entry name" value="Rhodopsin_dom_fungi"/>
</dbReference>
<feature type="transmembrane region" description="Helical" evidence="6">
    <location>
        <begin position="192"/>
        <end position="210"/>
    </location>
</feature>
<dbReference type="PANTHER" id="PTHR33048:SF47">
    <property type="entry name" value="INTEGRAL MEMBRANE PROTEIN-RELATED"/>
    <property type="match status" value="1"/>
</dbReference>
<evidence type="ECO:0000256" key="6">
    <source>
        <dbReference type="SAM" id="Phobius"/>
    </source>
</evidence>
<proteinExistence type="inferred from homology"/>
<dbReference type="InterPro" id="IPR052337">
    <property type="entry name" value="SAT4-like"/>
</dbReference>
<feature type="chain" id="PRO_5010191970" description="Rhodopsin domain-containing protein" evidence="7">
    <location>
        <begin position="22"/>
        <end position="302"/>
    </location>
</feature>
<comment type="similarity">
    <text evidence="5">Belongs to the SAT4 family.</text>
</comment>
<sequence>MVGRYSVELALILLCGMGLHAAEVARIGGPEVFVQFDQLTYAGDILWVTIVALIQLSVLHYYLRRFPLRIIMWPGYITMGLCTALWTASSFATAFFCTPPKRIWFADVEGHCGNRKMLHLGSSVAEVILHSFILLLPLPVIRDMILSRARKVVLGCIYALGITIIVISAVRIEVEFDLDPEDPTYGSARKSLLSSIVPLLGIIAACLPILPPAIQIIFGTSVLSSTTDGISTSPVSSGYWKTTVLSRAQMDDPEIPLVTVTMPPMAKKLSELAHGQIKITSDWEIHSARNSARLERDSMRRG</sequence>
<feature type="transmembrane region" description="Helical" evidence="6">
    <location>
        <begin position="75"/>
        <end position="97"/>
    </location>
</feature>
<dbReference type="GO" id="GO:0016020">
    <property type="term" value="C:membrane"/>
    <property type="evidence" value="ECO:0007669"/>
    <property type="project" value="UniProtKB-SubCell"/>
</dbReference>
<keyword evidence="10" id="KW-1185">Reference proteome</keyword>
<evidence type="ECO:0000313" key="10">
    <source>
        <dbReference type="Proteomes" id="UP000186955"/>
    </source>
</evidence>
<comment type="caution">
    <text evidence="9">The sequence shown here is derived from an EMBL/GenBank/DDBJ whole genome shotgun (WGS) entry which is preliminary data.</text>
</comment>
<keyword evidence="4 6" id="KW-0472">Membrane</keyword>
<gene>
    <name evidence="9" type="ORF">PENSUB_10689</name>
</gene>
<feature type="domain" description="Rhodopsin" evidence="8">
    <location>
        <begin position="13"/>
        <end position="214"/>
    </location>
</feature>
<organism evidence="9 10">
    <name type="scientific">Penicillium subrubescens</name>
    <dbReference type="NCBI Taxonomy" id="1316194"/>
    <lineage>
        <taxon>Eukaryota</taxon>
        <taxon>Fungi</taxon>
        <taxon>Dikarya</taxon>
        <taxon>Ascomycota</taxon>
        <taxon>Pezizomycotina</taxon>
        <taxon>Eurotiomycetes</taxon>
        <taxon>Eurotiomycetidae</taxon>
        <taxon>Eurotiales</taxon>
        <taxon>Aspergillaceae</taxon>
        <taxon>Penicillium</taxon>
    </lineage>
</organism>
<feature type="transmembrane region" description="Helical" evidence="6">
    <location>
        <begin position="152"/>
        <end position="172"/>
    </location>
</feature>
<dbReference type="Pfam" id="PF20684">
    <property type="entry name" value="Fung_rhodopsin"/>
    <property type="match status" value="1"/>
</dbReference>
<dbReference type="EMBL" id="MNBE01000698">
    <property type="protein sequence ID" value="OKO96514.1"/>
    <property type="molecule type" value="Genomic_DNA"/>
</dbReference>